<dbReference type="PANTHER" id="PTHR31170:SF17">
    <property type="match status" value="1"/>
</dbReference>
<dbReference type="InterPro" id="IPR004158">
    <property type="entry name" value="DUF247_pln"/>
</dbReference>
<accession>A0ABQ7WM36</accession>
<feature type="transmembrane region" description="Helical" evidence="1">
    <location>
        <begin position="148"/>
        <end position="172"/>
    </location>
</feature>
<dbReference type="Proteomes" id="UP000826656">
    <property type="component" value="Unassembled WGS sequence"/>
</dbReference>
<evidence type="ECO:0000313" key="3">
    <source>
        <dbReference type="Proteomes" id="UP000826656"/>
    </source>
</evidence>
<keyword evidence="1" id="KW-0812">Transmembrane</keyword>
<protein>
    <submittedName>
        <fullName evidence="2">Uncharacterized protein</fullName>
    </submittedName>
</protein>
<keyword evidence="1" id="KW-1133">Transmembrane helix</keyword>
<dbReference type="EMBL" id="JAIVGD010000001">
    <property type="protein sequence ID" value="KAH0781625.1"/>
    <property type="molecule type" value="Genomic_DNA"/>
</dbReference>
<evidence type="ECO:0000256" key="1">
    <source>
        <dbReference type="SAM" id="Phobius"/>
    </source>
</evidence>
<organism evidence="2 3">
    <name type="scientific">Solanum tuberosum</name>
    <name type="common">Potato</name>
    <dbReference type="NCBI Taxonomy" id="4113"/>
    <lineage>
        <taxon>Eukaryota</taxon>
        <taxon>Viridiplantae</taxon>
        <taxon>Streptophyta</taxon>
        <taxon>Embryophyta</taxon>
        <taxon>Tracheophyta</taxon>
        <taxon>Spermatophyta</taxon>
        <taxon>Magnoliopsida</taxon>
        <taxon>eudicotyledons</taxon>
        <taxon>Gunneridae</taxon>
        <taxon>Pentapetalae</taxon>
        <taxon>asterids</taxon>
        <taxon>lamiids</taxon>
        <taxon>Solanales</taxon>
        <taxon>Solanaceae</taxon>
        <taxon>Solanoideae</taxon>
        <taxon>Solaneae</taxon>
        <taxon>Solanum</taxon>
    </lineage>
</organism>
<dbReference type="Pfam" id="PF03140">
    <property type="entry name" value="DUF247"/>
    <property type="match status" value="1"/>
</dbReference>
<proteinExistence type="predicted"/>
<keyword evidence="3" id="KW-1185">Reference proteome</keyword>
<keyword evidence="1" id="KW-0472">Membrane</keyword>
<name>A0ABQ7WM36_SOLTU</name>
<evidence type="ECO:0000313" key="2">
    <source>
        <dbReference type="EMBL" id="KAH0781625.1"/>
    </source>
</evidence>
<gene>
    <name evidence="2" type="ORF">KY290_001223</name>
</gene>
<reference evidence="2 3" key="1">
    <citation type="journal article" date="2021" name="bioRxiv">
        <title>Chromosome-scale and haplotype-resolved genome assembly of a tetraploid potato cultivar.</title>
        <authorList>
            <person name="Sun H."/>
            <person name="Jiao W.-B."/>
            <person name="Krause K."/>
            <person name="Campoy J.A."/>
            <person name="Goel M."/>
            <person name="Folz-Donahue K."/>
            <person name="Kukat C."/>
            <person name="Huettel B."/>
            <person name="Schneeberger K."/>
        </authorList>
    </citation>
    <scope>NUCLEOTIDE SEQUENCE [LARGE SCALE GENOMIC DNA]</scope>
    <source>
        <strain evidence="2">SolTubOtavaFocal</strain>
        <tissue evidence="2">Leaves</tissue>
    </source>
</reference>
<sequence>MPNAKELSEAGVSFVKVGNIFMRSLDKVNDNDLRDSTSLFNLKFDDALMTIPCFRVIDDRETLMRNLIAYEQHSSDFSWVIISSFLRMNGIIVNKIGGDKEVASFFNKIGKGVAISDDFYCEEECRKAVEHCEQRWNRMKENYISSPSAGISTVVAIILLLLTLTQTVLSFVTL</sequence>
<comment type="caution">
    <text evidence="2">The sequence shown here is derived from an EMBL/GenBank/DDBJ whole genome shotgun (WGS) entry which is preliminary data.</text>
</comment>
<dbReference type="PANTHER" id="PTHR31170">
    <property type="entry name" value="BNAC04G53230D PROTEIN"/>
    <property type="match status" value="1"/>
</dbReference>